<comment type="caution">
    <text evidence="10">The sequence shown here is derived from an EMBL/GenBank/DDBJ whole genome shotgun (WGS) entry which is preliminary data.</text>
</comment>
<evidence type="ECO:0000256" key="2">
    <source>
        <dbReference type="ARBA" id="ARBA00022679"/>
    </source>
</evidence>
<dbReference type="Proteomes" id="UP000076078">
    <property type="component" value="Unassembled WGS sequence"/>
</dbReference>
<sequence>MADGHAARYFNQCSQLGGMLDMLTDRASTVALMILLSNFYSDYLYWFMGLIVLDIVSHFARISANLMTGKLSHKMTESKHHWLLNIYYENKYFLALLCGMNEGFFLFTYLSHFIQLPIISFVQWYILFPGSFLKQSISVLQFYQSLQDIVDFDESKMKSIN</sequence>
<accession>A0A152A5D9</accession>
<dbReference type="InParanoid" id="A0A152A5D9"/>
<dbReference type="InterPro" id="IPR000462">
    <property type="entry name" value="CDP-OH_P_trans"/>
</dbReference>
<dbReference type="PANTHER" id="PTHR15362">
    <property type="entry name" value="PHOSPHATIDYLINOSITOL SYNTHASE"/>
    <property type="match status" value="1"/>
</dbReference>
<proteinExistence type="inferred from homology"/>
<dbReference type="PANTHER" id="PTHR15362:SF4">
    <property type="entry name" value="CDP-DIACYLGLYCEROL--INOSITOL 3-PHOSPHATIDYLTRANSFERASE"/>
    <property type="match status" value="1"/>
</dbReference>
<dbReference type="STRING" id="361077.A0A152A5D9"/>
<dbReference type="GO" id="GO:0003881">
    <property type="term" value="F:CDP-diacylglycerol-inositol 3-phosphatidyltransferase activity"/>
    <property type="evidence" value="ECO:0007669"/>
    <property type="project" value="TreeGrafter"/>
</dbReference>
<evidence type="ECO:0000256" key="8">
    <source>
        <dbReference type="RuleBase" id="RU003750"/>
    </source>
</evidence>
<organism evidence="10 11">
    <name type="scientific">Tieghemostelium lacteum</name>
    <name type="common">Slime mold</name>
    <name type="synonym">Dictyostelium lacteum</name>
    <dbReference type="NCBI Taxonomy" id="361077"/>
    <lineage>
        <taxon>Eukaryota</taxon>
        <taxon>Amoebozoa</taxon>
        <taxon>Evosea</taxon>
        <taxon>Eumycetozoa</taxon>
        <taxon>Dictyostelia</taxon>
        <taxon>Dictyosteliales</taxon>
        <taxon>Raperosteliaceae</taxon>
        <taxon>Tieghemostelium</taxon>
    </lineage>
</organism>
<evidence type="ECO:0000256" key="5">
    <source>
        <dbReference type="ARBA" id="ARBA00023098"/>
    </source>
</evidence>
<keyword evidence="4 9" id="KW-1133">Transmembrane helix</keyword>
<keyword evidence="3 9" id="KW-0812">Transmembrane</keyword>
<keyword evidence="2 8" id="KW-0808">Transferase</keyword>
<dbReference type="InterPro" id="IPR048254">
    <property type="entry name" value="CDP_ALCOHOL_P_TRANSF_CS"/>
</dbReference>
<evidence type="ECO:0000256" key="9">
    <source>
        <dbReference type="SAM" id="Phobius"/>
    </source>
</evidence>
<evidence type="ECO:0000313" key="10">
    <source>
        <dbReference type="EMBL" id="KYR01301.1"/>
    </source>
</evidence>
<evidence type="ECO:0000313" key="11">
    <source>
        <dbReference type="Proteomes" id="UP000076078"/>
    </source>
</evidence>
<evidence type="ECO:0000256" key="4">
    <source>
        <dbReference type="ARBA" id="ARBA00022989"/>
    </source>
</evidence>
<dbReference type="OrthoDB" id="10251079at2759"/>
<keyword evidence="7" id="KW-1208">Phospholipid metabolism</keyword>
<keyword evidence="6 9" id="KW-0472">Membrane</keyword>
<dbReference type="Gene3D" id="1.20.120.1760">
    <property type="match status" value="1"/>
</dbReference>
<dbReference type="GO" id="GO:0006661">
    <property type="term" value="P:phosphatidylinositol biosynthetic process"/>
    <property type="evidence" value="ECO:0007669"/>
    <property type="project" value="TreeGrafter"/>
</dbReference>
<feature type="transmembrane region" description="Helical" evidence="9">
    <location>
        <begin position="116"/>
        <end position="133"/>
    </location>
</feature>
<dbReference type="EMBL" id="LODT01000010">
    <property type="protein sequence ID" value="KYR01301.1"/>
    <property type="molecule type" value="Genomic_DNA"/>
</dbReference>
<evidence type="ECO:0008006" key="12">
    <source>
        <dbReference type="Google" id="ProtNLM"/>
    </source>
</evidence>
<dbReference type="GO" id="GO:0016020">
    <property type="term" value="C:membrane"/>
    <property type="evidence" value="ECO:0007669"/>
    <property type="project" value="UniProtKB-SubCell"/>
</dbReference>
<feature type="transmembrane region" description="Helical" evidence="9">
    <location>
        <begin position="43"/>
        <end position="64"/>
    </location>
</feature>
<dbReference type="Pfam" id="PF01066">
    <property type="entry name" value="CDP-OH_P_transf"/>
    <property type="match status" value="1"/>
</dbReference>
<dbReference type="InterPro" id="IPR043130">
    <property type="entry name" value="CDP-OH_PTrfase_TM_dom"/>
</dbReference>
<reference evidence="10 11" key="1">
    <citation type="submission" date="2015-12" db="EMBL/GenBank/DDBJ databases">
        <title>Dictyostelia acquired genes for synthesis and detection of signals that induce cell-type specialization by lateral gene transfer from prokaryotes.</title>
        <authorList>
            <person name="Gloeckner G."/>
            <person name="Schaap P."/>
        </authorList>
    </citation>
    <scope>NUCLEOTIDE SEQUENCE [LARGE SCALE GENOMIC DNA]</scope>
    <source>
        <strain evidence="10 11">TK</strain>
    </source>
</reference>
<keyword evidence="11" id="KW-1185">Reference proteome</keyword>
<dbReference type="PROSITE" id="PS00379">
    <property type="entry name" value="CDP_ALCOHOL_P_TRANSF"/>
    <property type="match status" value="1"/>
</dbReference>
<name>A0A152A5D9_TIELA</name>
<dbReference type="GO" id="GO:0005794">
    <property type="term" value="C:Golgi apparatus"/>
    <property type="evidence" value="ECO:0007669"/>
    <property type="project" value="TreeGrafter"/>
</dbReference>
<evidence type="ECO:0000256" key="7">
    <source>
        <dbReference type="ARBA" id="ARBA00023264"/>
    </source>
</evidence>
<gene>
    <name evidence="10" type="ORF">DLAC_02021</name>
</gene>
<comment type="subcellular location">
    <subcellularLocation>
        <location evidence="1">Membrane</location>
        <topology evidence="1">Multi-pass membrane protein</topology>
    </subcellularLocation>
</comment>
<evidence type="ECO:0000256" key="6">
    <source>
        <dbReference type="ARBA" id="ARBA00023136"/>
    </source>
</evidence>
<keyword evidence="5" id="KW-0443">Lipid metabolism</keyword>
<evidence type="ECO:0000256" key="3">
    <source>
        <dbReference type="ARBA" id="ARBA00022692"/>
    </source>
</evidence>
<evidence type="ECO:0000256" key="1">
    <source>
        <dbReference type="ARBA" id="ARBA00004141"/>
    </source>
</evidence>
<protein>
    <recommendedName>
        <fullName evidence="12">CDP-diacylglycerol--inositol 3-phosphatidyltransferase</fullName>
    </recommendedName>
</protein>
<comment type="similarity">
    <text evidence="8">Belongs to the CDP-alcohol phosphatidyltransferase class-I family.</text>
</comment>
<dbReference type="AlphaFoldDB" id="A0A152A5D9"/>
<dbReference type="OMA" id="QREYAHE"/>